<protein>
    <submittedName>
        <fullName evidence="3">Uncharacterized protein</fullName>
    </submittedName>
</protein>
<evidence type="ECO:0000256" key="2">
    <source>
        <dbReference type="SAM" id="SignalP"/>
    </source>
</evidence>
<sequence>MSICFPKILSGVALAAAVAFSVVPATAQGTDAVTSAEAVRAEISQAIDAIATYSEEQGEQAVTEARAALDRLDSEIETREQALREGWAEMSEEARKTARAQLQDLRKARNRLGERFGALQAGTASAWDELKAGFADAWDAFSEVWSDTEDKAAKN</sequence>
<dbReference type="SUPFAM" id="SSF58113">
    <property type="entry name" value="Apolipoprotein A-I"/>
    <property type="match status" value="1"/>
</dbReference>
<accession>A0A1G8TMW0</accession>
<keyword evidence="4" id="KW-1185">Reference proteome</keyword>
<dbReference type="STRING" id="490829.SAMN05421850_1278"/>
<keyword evidence="1" id="KW-0175">Coiled coil</keyword>
<dbReference type="AlphaFoldDB" id="A0A1G8TMW0"/>
<gene>
    <name evidence="3" type="ORF">SAMN05421850_1278</name>
</gene>
<proteinExistence type="predicted"/>
<dbReference type="EMBL" id="FNEB01000027">
    <property type="protein sequence ID" value="SDJ42872.1"/>
    <property type="molecule type" value="Genomic_DNA"/>
</dbReference>
<dbReference type="Proteomes" id="UP000199340">
    <property type="component" value="Unassembled WGS sequence"/>
</dbReference>
<feature type="chain" id="PRO_5011592003" evidence="2">
    <location>
        <begin position="28"/>
        <end position="155"/>
    </location>
</feature>
<evidence type="ECO:0000313" key="4">
    <source>
        <dbReference type="Proteomes" id="UP000199340"/>
    </source>
</evidence>
<reference evidence="3 4" key="1">
    <citation type="submission" date="2016-10" db="EMBL/GenBank/DDBJ databases">
        <authorList>
            <person name="de Groot N.N."/>
        </authorList>
    </citation>
    <scope>NUCLEOTIDE SEQUENCE [LARGE SCALE GENOMIC DNA]</scope>
    <source>
        <strain evidence="3 4">DSM 28010</strain>
    </source>
</reference>
<dbReference type="RefSeq" id="WP_139170595.1">
    <property type="nucleotide sequence ID" value="NZ_FNEB01000027.1"/>
</dbReference>
<evidence type="ECO:0000313" key="3">
    <source>
        <dbReference type="EMBL" id="SDJ42872.1"/>
    </source>
</evidence>
<evidence type="ECO:0000256" key="1">
    <source>
        <dbReference type="SAM" id="Coils"/>
    </source>
</evidence>
<dbReference type="Gene3D" id="1.20.120.20">
    <property type="entry name" value="Apolipoprotein"/>
    <property type="match status" value="1"/>
</dbReference>
<feature type="signal peptide" evidence="2">
    <location>
        <begin position="1"/>
        <end position="27"/>
    </location>
</feature>
<name>A0A1G8TMW0_9RHOB</name>
<keyword evidence="2" id="KW-0732">Signal</keyword>
<feature type="coiled-coil region" evidence="1">
    <location>
        <begin position="36"/>
        <end position="115"/>
    </location>
</feature>
<organism evidence="3 4">
    <name type="scientific">Lutimaribacter saemankumensis</name>
    <dbReference type="NCBI Taxonomy" id="490829"/>
    <lineage>
        <taxon>Bacteria</taxon>
        <taxon>Pseudomonadati</taxon>
        <taxon>Pseudomonadota</taxon>
        <taxon>Alphaproteobacteria</taxon>
        <taxon>Rhodobacterales</taxon>
        <taxon>Roseobacteraceae</taxon>
        <taxon>Lutimaribacter</taxon>
    </lineage>
</organism>
<dbReference type="OrthoDB" id="7865349at2"/>